<dbReference type="AlphaFoldDB" id="A0A6A2ZJV3"/>
<evidence type="ECO:0000256" key="1">
    <source>
        <dbReference type="SAM" id="MobiDB-lite"/>
    </source>
</evidence>
<gene>
    <name evidence="2" type="ORF">F3Y22_tig00110889pilonHSYRG00159</name>
</gene>
<evidence type="ECO:0000313" key="2">
    <source>
        <dbReference type="EMBL" id="KAE8691589.1"/>
    </source>
</evidence>
<feature type="region of interest" description="Disordered" evidence="1">
    <location>
        <begin position="71"/>
        <end position="90"/>
    </location>
</feature>
<comment type="caution">
    <text evidence="2">The sequence shown here is derived from an EMBL/GenBank/DDBJ whole genome shotgun (WGS) entry which is preliminary data.</text>
</comment>
<protein>
    <submittedName>
        <fullName evidence="2">Uncharacterized protein</fullName>
    </submittedName>
</protein>
<evidence type="ECO:0000313" key="3">
    <source>
        <dbReference type="Proteomes" id="UP000436088"/>
    </source>
</evidence>
<reference evidence="2" key="1">
    <citation type="submission" date="2019-09" db="EMBL/GenBank/DDBJ databases">
        <title>Draft genome information of white flower Hibiscus syriacus.</title>
        <authorList>
            <person name="Kim Y.-M."/>
        </authorList>
    </citation>
    <scope>NUCLEOTIDE SEQUENCE [LARGE SCALE GENOMIC DNA]</scope>
    <source>
        <strain evidence="2">YM2019G1</strain>
    </source>
</reference>
<sequence>MKAKEYALAMETLKAELLNEKRRSSSAMNLAKRASKEGAAIKRAIQSLGCRVNFTSNGNCTLDVEINPTETQEKSMQFSPLRESDGTVHDDKSDLSVSITVVSDDVVSSSPLGGVCETLCPLRTQDGSCQWPNAGCARLGNPIHETGDFHSCPKLACRYDRGQILELVHSRSNAFDAGSVLGPLVKVPWLDLHTEDEDFEGFWCCLEAVLVSVLRATAQ</sequence>
<keyword evidence="3" id="KW-1185">Reference proteome</keyword>
<accession>A0A6A2ZJV3</accession>
<proteinExistence type="predicted"/>
<name>A0A6A2ZJV3_HIBSY</name>
<organism evidence="2 3">
    <name type="scientific">Hibiscus syriacus</name>
    <name type="common">Rose of Sharon</name>
    <dbReference type="NCBI Taxonomy" id="106335"/>
    <lineage>
        <taxon>Eukaryota</taxon>
        <taxon>Viridiplantae</taxon>
        <taxon>Streptophyta</taxon>
        <taxon>Embryophyta</taxon>
        <taxon>Tracheophyta</taxon>
        <taxon>Spermatophyta</taxon>
        <taxon>Magnoliopsida</taxon>
        <taxon>eudicotyledons</taxon>
        <taxon>Gunneridae</taxon>
        <taxon>Pentapetalae</taxon>
        <taxon>rosids</taxon>
        <taxon>malvids</taxon>
        <taxon>Malvales</taxon>
        <taxon>Malvaceae</taxon>
        <taxon>Malvoideae</taxon>
        <taxon>Hibiscus</taxon>
    </lineage>
</organism>
<dbReference type="Proteomes" id="UP000436088">
    <property type="component" value="Unassembled WGS sequence"/>
</dbReference>
<dbReference type="EMBL" id="VEPZ02001148">
    <property type="protein sequence ID" value="KAE8691589.1"/>
    <property type="molecule type" value="Genomic_DNA"/>
</dbReference>